<evidence type="ECO:0000256" key="1">
    <source>
        <dbReference type="ARBA" id="ARBA00009437"/>
    </source>
</evidence>
<evidence type="ECO:0000313" key="7">
    <source>
        <dbReference type="Proteomes" id="UP000494119"/>
    </source>
</evidence>
<keyword evidence="3" id="KW-0238">DNA-binding</keyword>
<reference evidence="6 7" key="1">
    <citation type="submission" date="2020-04" db="EMBL/GenBank/DDBJ databases">
        <authorList>
            <person name="De Canck E."/>
        </authorList>
    </citation>
    <scope>NUCLEOTIDE SEQUENCE [LARGE SCALE GENOMIC DNA]</scope>
    <source>
        <strain evidence="6 7">LMG 28688</strain>
    </source>
</reference>
<protein>
    <submittedName>
        <fullName evidence="6">HTH-type transcriptional regulator DmlR</fullName>
    </submittedName>
</protein>
<dbReference type="AlphaFoldDB" id="A0A6J5GKR9"/>
<dbReference type="GO" id="GO:0003677">
    <property type="term" value="F:DNA binding"/>
    <property type="evidence" value="ECO:0007669"/>
    <property type="project" value="UniProtKB-KW"/>
</dbReference>
<proteinExistence type="inferred from homology"/>
<keyword evidence="4" id="KW-0804">Transcription</keyword>
<dbReference type="Pfam" id="PF03466">
    <property type="entry name" value="LysR_substrate"/>
    <property type="match status" value="1"/>
</dbReference>
<dbReference type="InterPro" id="IPR036390">
    <property type="entry name" value="WH_DNA-bd_sf"/>
</dbReference>
<dbReference type="SUPFAM" id="SSF53850">
    <property type="entry name" value="Periplasmic binding protein-like II"/>
    <property type="match status" value="1"/>
</dbReference>
<accession>A0A6J5GKR9</accession>
<evidence type="ECO:0000256" key="2">
    <source>
        <dbReference type="ARBA" id="ARBA00023015"/>
    </source>
</evidence>
<dbReference type="InterPro" id="IPR005119">
    <property type="entry name" value="LysR_subst-bd"/>
</dbReference>
<evidence type="ECO:0000259" key="5">
    <source>
        <dbReference type="PROSITE" id="PS50931"/>
    </source>
</evidence>
<name>A0A6J5GKR9_9BURK</name>
<gene>
    <name evidence="6" type="primary">dmlR_25</name>
    <name evidence="6" type="ORF">LMG28688_05330</name>
</gene>
<evidence type="ECO:0000256" key="4">
    <source>
        <dbReference type="ARBA" id="ARBA00023163"/>
    </source>
</evidence>
<dbReference type="Pfam" id="PF00126">
    <property type="entry name" value="HTH_1"/>
    <property type="match status" value="1"/>
</dbReference>
<dbReference type="PANTHER" id="PTHR30537">
    <property type="entry name" value="HTH-TYPE TRANSCRIPTIONAL REGULATOR"/>
    <property type="match status" value="1"/>
</dbReference>
<dbReference type="Gene3D" id="3.40.190.290">
    <property type="match status" value="1"/>
</dbReference>
<dbReference type="EMBL" id="CADIKL010000034">
    <property type="protein sequence ID" value="CAB3801342.1"/>
    <property type="molecule type" value="Genomic_DNA"/>
</dbReference>
<evidence type="ECO:0000256" key="3">
    <source>
        <dbReference type="ARBA" id="ARBA00023125"/>
    </source>
</evidence>
<evidence type="ECO:0000313" key="6">
    <source>
        <dbReference type="EMBL" id="CAB3801342.1"/>
    </source>
</evidence>
<dbReference type="InterPro" id="IPR036388">
    <property type="entry name" value="WH-like_DNA-bd_sf"/>
</dbReference>
<dbReference type="PANTHER" id="PTHR30537:SF5">
    <property type="entry name" value="HTH-TYPE TRANSCRIPTIONAL ACTIVATOR TTDR-RELATED"/>
    <property type="match status" value="1"/>
</dbReference>
<dbReference type="InterPro" id="IPR058163">
    <property type="entry name" value="LysR-type_TF_proteobact-type"/>
</dbReference>
<sequence>MDRLTELQVFTRVVELGNFSKAARELNLTQPTVTKYINSIERQLNARLLNRNSRSISLTEIGARYYEKCKDVVRNYEEAQRVASDNNTHIDGLLRVGTSLTFGRQIISPLLIRFMHAHPHLRIDVTHDDRYVDLIALGLDAAIRLGSLADSSLGGRYLGLNPWIMVASPVYLEQHGEPRVHTELTNHECLIYSSVQESDYWRMRTPSGERVSVYLNGRLRSNNLTSLITAARNHMGITAVPYYAASESIRAGALRQIMADHVLPDQEIHVVYPSPKLIPAKVAELIHFLKEAFQEEWWLTLPSIEHEPLMDAQEATP</sequence>
<comment type="similarity">
    <text evidence="1">Belongs to the LysR transcriptional regulatory family.</text>
</comment>
<dbReference type="Proteomes" id="UP000494119">
    <property type="component" value="Unassembled WGS sequence"/>
</dbReference>
<dbReference type="InterPro" id="IPR000847">
    <property type="entry name" value="LysR_HTH_N"/>
</dbReference>
<dbReference type="GO" id="GO:0003700">
    <property type="term" value="F:DNA-binding transcription factor activity"/>
    <property type="evidence" value="ECO:0007669"/>
    <property type="project" value="InterPro"/>
</dbReference>
<dbReference type="CDD" id="cd08422">
    <property type="entry name" value="PBP2_CrgA_like"/>
    <property type="match status" value="1"/>
</dbReference>
<feature type="domain" description="HTH lysR-type" evidence="5">
    <location>
        <begin position="1"/>
        <end position="59"/>
    </location>
</feature>
<dbReference type="PROSITE" id="PS50931">
    <property type="entry name" value="HTH_LYSR"/>
    <property type="match status" value="1"/>
</dbReference>
<organism evidence="6 7">
    <name type="scientific">Paraburkholderia caffeinitolerans</name>
    <dbReference type="NCBI Taxonomy" id="1723730"/>
    <lineage>
        <taxon>Bacteria</taxon>
        <taxon>Pseudomonadati</taxon>
        <taxon>Pseudomonadota</taxon>
        <taxon>Betaproteobacteria</taxon>
        <taxon>Burkholderiales</taxon>
        <taxon>Burkholderiaceae</taxon>
        <taxon>Paraburkholderia</taxon>
    </lineage>
</organism>
<dbReference type="RefSeq" id="WP_175197222.1">
    <property type="nucleotide sequence ID" value="NZ_CADIKL010000034.1"/>
</dbReference>
<dbReference type="Gene3D" id="1.10.10.10">
    <property type="entry name" value="Winged helix-like DNA-binding domain superfamily/Winged helix DNA-binding domain"/>
    <property type="match status" value="1"/>
</dbReference>
<dbReference type="FunFam" id="1.10.10.10:FF:000001">
    <property type="entry name" value="LysR family transcriptional regulator"/>
    <property type="match status" value="1"/>
</dbReference>
<keyword evidence="2" id="KW-0805">Transcription regulation</keyword>
<dbReference type="PRINTS" id="PR00039">
    <property type="entry name" value="HTHLYSR"/>
</dbReference>
<dbReference type="SUPFAM" id="SSF46785">
    <property type="entry name" value="Winged helix' DNA-binding domain"/>
    <property type="match status" value="1"/>
</dbReference>
<keyword evidence="7" id="KW-1185">Reference proteome</keyword>